<dbReference type="EMBL" id="JJQO01000035">
    <property type="protein sequence ID" value="KKH69250.1"/>
    <property type="molecule type" value="Genomic_DNA"/>
</dbReference>
<comment type="caution">
    <text evidence="1">The sequence shown here is derived from an EMBL/GenBank/DDBJ whole genome shotgun (WGS) entry which is preliminary data.</text>
</comment>
<gene>
    <name evidence="1" type="ORF">DU75_05760</name>
</gene>
<protein>
    <recommendedName>
        <fullName evidence="3">Conjugal transfer protein TraE</fullName>
    </recommendedName>
</protein>
<reference evidence="1 2" key="1">
    <citation type="journal article" date="2015" name="ISME J.">
        <title>Genomic and phenotypic differentiation among Methanosarcina mazei populations from Columbia River sediment.</title>
        <authorList>
            <person name="Youngblut N.D."/>
            <person name="Wirth J.S."/>
            <person name="Henriksen J.R."/>
            <person name="Smith M."/>
            <person name="Simon H."/>
            <person name="Metcalf W.W."/>
            <person name="Whitaker R.J."/>
        </authorList>
    </citation>
    <scope>NUCLEOTIDE SEQUENCE [LARGE SCALE GENOMIC DNA]</scope>
    <source>
        <strain evidence="1 2">1.H.A.2.7</strain>
    </source>
</reference>
<evidence type="ECO:0008006" key="3">
    <source>
        <dbReference type="Google" id="ProtNLM"/>
    </source>
</evidence>
<feature type="non-terminal residue" evidence="1">
    <location>
        <position position="1"/>
    </location>
</feature>
<evidence type="ECO:0000313" key="1">
    <source>
        <dbReference type="EMBL" id="KKH69250.1"/>
    </source>
</evidence>
<organism evidence="1 2">
    <name type="scientific">Methanosarcina mazei</name>
    <name type="common">Methanosarcina frisia</name>
    <dbReference type="NCBI Taxonomy" id="2209"/>
    <lineage>
        <taxon>Archaea</taxon>
        <taxon>Methanobacteriati</taxon>
        <taxon>Methanobacteriota</taxon>
        <taxon>Stenosarchaea group</taxon>
        <taxon>Methanomicrobia</taxon>
        <taxon>Methanosarcinales</taxon>
        <taxon>Methanosarcinaceae</taxon>
        <taxon>Methanosarcina</taxon>
    </lineage>
</organism>
<accession>A0A0F8QUL5</accession>
<proteinExistence type="predicted"/>
<name>A0A0F8QUL5_METMZ</name>
<feature type="non-terminal residue" evidence="1">
    <location>
        <position position="277"/>
    </location>
</feature>
<dbReference type="Proteomes" id="UP000034692">
    <property type="component" value="Unassembled WGS sequence"/>
</dbReference>
<evidence type="ECO:0000313" key="2">
    <source>
        <dbReference type="Proteomes" id="UP000034692"/>
    </source>
</evidence>
<sequence length="277" mass="32168">KMYRNGICYVGEGKYNKLIKYEDINYQLALEEDRDLIFNQFAGFLNSFDSTTELQLSFVNQVGRIKEMENAITIPDKGDDFDEIREEFREMLKDQLSKGNNGLKKSKYVVVSIRADTYEQAKPALERIEIDVLSNLKSMEVRAETLIGIERLKLLHDMLNPDKVFDYDGQGLEDRDTRKLIMPSTFKFTSPKHMQMGNYICALSHFQILASELSDRFLSEILSIEDNMYVSFHIHAIDQVDAIKMIKRKNTDLQKMMIEEQKKAVRAGYDMDIIPSD</sequence>
<dbReference type="AlphaFoldDB" id="A0A0F8QUL5"/>